<organism evidence="2 3">
    <name type="scientific">Aerococcus urinae</name>
    <dbReference type="NCBI Taxonomy" id="1376"/>
    <lineage>
        <taxon>Bacteria</taxon>
        <taxon>Bacillati</taxon>
        <taxon>Bacillota</taxon>
        <taxon>Bacilli</taxon>
        <taxon>Lactobacillales</taxon>
        <taxon>Aerococcaceae</taxon>
        <taxon>Aerococcus</taxon>
    </lineage>
</organism>
<dbReference type="EMBL" id="CP065662">
    <property type="protein sequence ID" value="QPS01486.1"/>
    <property type="molecule type" value="Genomic_DNA"/>
</dbReference>
<evidence type="ECO:0000313" key="1">
    <source>
        <dbReference type="EMBL" id="MCY3053286.1"/>
    </source>
</evidence>
<dbReference type="EMBL" id="JAOTML010000004">
    <property type="protein sequence ID" value="MCY3053286.1"/>
    <property type="molecule type" value="Genomic_DNA"/>
</dbReference>
<protein>
    <submittedName>
        <fullName evidence="2">DUF4298 domain-containing protein</fullName>
    </submittedName>
</protein>
<evidence type="ECO:0000313" key="2">
    <source>
        <dbReference type="EMBL" id="QPS01486.1"/>
    </source>
</evidence>
<dbReference type="OrthoDB" id="80787at2"/>
<gene>
    <name evidence="2" type="ORF">I6G68_08965</name>
    <name evidence="1" type="ORF">ODY43_04700</name>
</gene>
<reference evidence="1" key="2">
    <citation type="submission" date="2022-09" db="EMBL/GenBank/DDBJ databases">
        <title>Aerococcus urinae taxonomy study.</title>
        <authorList>
            <person name="Christensen J."/>
            <person name="Senneby E."/>
        </authorList>
    </citation>
    <scope>NUCLEOTIDE SEQUENCE</scope>
    <source>
        <strain evidence="1">NLD-066-U95</strain>
    </source>
</reference>
<dbReference type="Proteomes" id="UP000594771">
    <property type="component" value="Chromosome"/>
</dbReference>
<name>A0A0X8FD98_9LACT</name>
<dbReference type="GeneID" id="35766960"/>
<keyword evidence="4" id="KW-1185">Reference proteome</keyword>
<dbReference type="KEGG" id="aun:AWM73_01090"/>
<sequence>MEAEARIQVMENHADQLATLLTDFSKSLEAYAKGQAAVKKLSDYYGSEEWYRDFEASNQGALPSDLKCGVLSEDQVYNLLTDNYDLAIRMLEIATQVIKNY</sequence>
<dbReference type="Proteomes" id="UP001069145">
    <property type="component" value="Unassembled WGS sequence"/>
</dbReference>
<reference evidence="2 3" key="1">
    <citation type="submission" date="2020-12" db="EMBL/GenBank/DDBJ databases">
        <title>FDA dAtabase for Regulatory Grade micrObial Sequences (FDA-ARGOS): Supporting development and validation of Infectious Disease Dx tests.</title>
        <authorList>
            <person name="Sproer C."/>
            <person name="Gronow S."/>
            <person name="Severitt S."/>
            <person name="Schroder I."/>
            <person name="Tallon L."/>
            <person name="Sadzewicz L."/>
            <person name="Zhao X."/>
            <person name="Boylan J."/>
            <person name="Ott S."/>
            <person name="Bowen H."/>
            <person name="Vavikolanu K."/>
            <person name="Mehta A."/>
            <person name="Aluvathingal J."/>
            <person name="Nadendla S."/>
            <person name="Lowell S."/>
            <person name="Myers T."/>
            <person name="Yan Y."/>
            <person name="Sichtig H."/>
        </authorList>
    </citation>
    <scope>NUCLEOTIDE SEQUENCE [LARGE SCALE GENOMIC DNA]</scope>
    <source>
        <strain evidence="2 3">FDAARGOS_911</strain>
    </source>
</reference>
<dbReference type="RefSeq" id="WP_060777686.1">
    <property type="nucleotide sequence ID" value="NZ_CAJHLF010000001.1"/>
</dbReference>
<evidence type="ECO:0000313" key="3">
    <source>
        <dbReference type="Proteomes" id="UP000594771"/>
    </source>
</evidence>
<dbReference type="AlphaFoldDB" id="A0A0X8FD98"/>
<dbReference type="Pfam" id="PF14131">
    <property type="entry name" value="DUF4298"/>
    <property type="match status" value="1"/>
</dbReference>
<evidence type="ECO:0000313" key="4">
    <source>
        <dbReference type="Proteomes" id="UP001069145"/>
    </source>
</evidence>
<accession>A0A0X8FD98</accession>
<proteinExistence type="predicted"/>
<dbReference type="InterPro" id="IPR025384">
    <property type="entry name" value="DUF4298"/>
</dbReference>